<dbReference type="PROSITE" id="PS50983">
    <property type="entry name" value="FE_B12_PBP"/>
    <property type="match status" value="1"/>
</dbReference>
<proteinExistence type="inferred from homology"/>
<evidence type="ECO:0000256" key="1">
    <source>
        <dbReference type="ARBA" id="ARBA00008814"/>
    </source>
</evidence>
<dbReference type="EMBL" id="CP026948">
    <property type="protein sequence ID" value="AWB84280.1"/>
    <property type="molecule type" value="Genomic_DNA"/>
</dbReference>
<dbReference type="Gene3D" id="3.40.50.1980">
    <property type="entry name" value="Nitrogenase molybdenum iron protein domain"/>
    <property type="match status" value="2"/>
</dbReference>
<dbReference type="PANTHER" id="PTHR30535:SF34">
    <property type="entry name" value="MOLYBDATE-BINDING PROTEIN MOLA"/>
    <property type="match status" value="1"/>
</dbReference>
<dbReference type="AlphaFoldDB" id="A0A2S0WEV3"/>
<reference evidence="3" key="1">
    <citation type="submission" date="2018-01" db="EMBL/GenBank/DDBJ databases">
        <authorList>
            <person name="Li J."/>
        </authorList>
    </citation>
    <scope>NUCLEOTIDE SEQUENCE [LARGE SCALE GENOMIC DNA]</scope>
    <source>
        <strain evidence="3">2184</strain>
    </source>
</reference>
<evidence type="ECO:0000313" key="2">
    <source>
        <dbReference type="EMBL" id="AWB84280.1"/>
    </source>
</evidence>
<comment type="similarity">
    <text evidence="1">Belongs to the bacterial solute-binding protein 8 family.</text>
</comment>
<sequence>MILAAATLLCSCAPAPDSEAAYTVANCGREVAFTHAPERVVLQDSTAVATLDGLGVLDKVVAKAGFFPREYFTDAVNAQLDAIPSLSDRLNNTGHIQITKEAVMADNPDLIVGYSDTVNPETAGAVPILSEPGFCGEITSASWADVGAQIDLYARAMGVPERAGAVIKGVDTRIAHLDASVGEGRSVAFVYPGLEGGTTYGYGAASMAAPVAASLGLRNVFADVGERVFDISAEQLVAANPDVIVVLNSGEDDAVGAVTSLPGADSIAAVRSGEVVPMYLSFIEPASPLSVAGAEALQDALAHSASSAGEG</sequence>
<dbReference type="PANTHER" id="PTHR30535">
    <property type="entry name" value="VITAMIN B12-BINDING PROTEIN"/>
    <property type="match status" value="1"/>
</dbReference>
<organism evidence="2 3">
    <name type="scientific">Corynebacterium liangguodongii</name>
    <dbReference type="NCBI Taxonomy" id="2079535"/>
    <lineage>
        <taxon>Bacteria</taxon>
        <taxon>Bacillati</taxon>
        <taxon>Actinomycetota</taxon>
        <taxon>Actinomycetes</taxon>
        <taxon>Mycobacteriales</taxon>
        <taxon>Corynebacteriaceae</taxon>
        <taxon>Corynebacterium</taxon>
    </lineage>
</organism>
<dbReference type="InterPro" id="IPR002491">
    <property type="entry name" value="ABC_transptr_periplasmic_BD"/>
</dbReference>
<dbReference type="Pfam" id="PF01497">
    <property type="entry name" value="Peripla_BP_2"/>
    <property type="match status" value="1"/>
</dbReference>
<name>A0A2S0WEV3_9CORY</name>
<keyword evidence="3" id="KW-1185">Reference proteome</keyword>
<accession>A0A2S0WEV3</accession>
<dbReference type="OrthoDB" id="9797850at2"/>
<gene>
    <name evidence="2" type="ORF">C3E79_07130</name>
</gene>
<protein>
    <submittedName>
        <fullName evidence="2">ABC transporter substrate-binding protein</fullName>
    </submittedName>
</protein>
<dbReference type="SUPFAM" id="SSF53807">
    <property type="entry name" value="Helical backbone' metal receptor"/>
    <property type="match status" value="1"/>
</dbReference>
<dbReference type="InterPro" id="IPR050902">
    <property type="entry name" value="ABC_Transporter_SBP"/>
</dbReference>
<dbReference type="KEGG" id="clia:C3E79_07130"/>
<evidence type="ECO:0000313" key="3">
    <source>
        <dbReference type="Proteomes" id="UP000244754"/>
    </source>
</evidence>
<dbReference type="Proteomes" id="UP000244754">
    <property type="component" value="Chromosome"/>
</dbReference>